<organism evidence="1 2">
    <name type="scientific">Pseudolycoriella hygida</name>
    <dbReference type="NCBI Taxonomy" id="35572"/>
    <lineage>
        <taxon>Eukaryota</taxon>
        <taxon>Metazoa</taxon>
        <taxon>Ecdysozoa</taxon>
        <taxon>Arthropoda</taxon>
        <taxon>Hexapoda</taxon>
        <taxon>Insecta</taxon>
        <taxon>Pterygota</taxon>
        <taxon>Neoptera</taxon>
        <taxon>Endopterygota</taxon>
        <taxon>Diptera</taxon>
        <taxon>Nematocera</taxon>
        <taxon>Sciaroidea</taxon>
        <taxon>Sciaridae</taxon>
        <taxon>Pseudolycoriella</taxon>
    </lineage>
</organism>
<accession>A0A9Q0S301</accession>
<protein>
    <submittedName>
        <fullName evidence="1">Uncharacterized protein</fullName>
    </submittedName>
</protein>
<comment type="caution">
    <text evidence="1">The sequence shown here is derived from an EMBL/GenBank/DDBJ whole genome shotgun (WGS) entry which is preliminary data.</text>
</comment>
<evidence type="ECO:0000313" key="2">
    <source>
        <dbReference type="Proteomes" id="UP001151699"/>
    </source>
</evidence>
<dbReference type="Proteomes" id="UP001151699">
    <property type="component" value="Chromosome B"/>
</dbReference>
<sequence>MRPDPHCHPKSGVLLG</sequence>
<gene>
    <name evidence="1" type="ORF">Bhyg_06605</name>
</gene>
<keyword evidence="2" id="KW-1185">Reference proteome</keyword>
<reference evidence="1" key="1">
    <citation type="submission" date="2022-07" db="EMBL/GenBank/DDBJ databases">
        <authorList>
            <person name="Trinca V."/>
            <person name="Uliana J.V.C."/>
            <person name="Torres T.T."/>
            <person name="Ward R.J."/>
            <person name="Monesi N."/>
        </authorList>
    </citation>
    <scope>NUCLEOTIDE SEQUENCE</scope>
    <source>
        <strain evidence="1">HSMRA1968</strain>
        <tissue evidence="1">Whole embryos</tissue>
    </source>
</reference>
<dbReference type="AlphaFoldDB" id="A0A9Q0S301"/>
<dbReference type="EMBL" id="WJQU01000002">
    <property type="protein sequence ID" value="KAJ6641665.1"/>
    <property type="molecule type" value="Genomic_DNA"/>
</dbReference>
<name>A0A9Q0S301_9DIPT</name>
<proteinExistence type="predicted"/>
<evidence type="ECO:0000313" key="1">
    <source>
        <dbReference type="EMBL" id="KAJ6641665.1"/>
    </source>
</evidence>